<dbReference type="CDD" id="cd01948">
    <property type="entry name" value="EAL"/>
    <property type="match status" value="1"/>
</dbReference>
<dbReference type="Gene3D" id="3.30.450.20">
    <property type="entry name" value="PAS domain"/>
    <property type="match status" value="1"/>
</dbReference>
<evidence type="ECO:0000259" key="4">
    <source>
        <dbReference type="PROSITE" id="PS50887"/>
    </source>
</evidence>
<dbReference type="InterPro" id="IPR001610">
    <property type="entry name" value="PAC"/>
</dbReference>
<sequence>MEQFCHVLVIEDPKGRRTVSFEASTYSIGRERSNSVVLNSRLISRHHATLFRVKNPVNGDYLYWIIDGDLQGNLSTNGLVVNGRRCFAHELKHEDMIIFGGIIKASYRIVPKLSKAELLNYGKQVDFSTFPACSSTLFQPISASNLKVAKLSESALVRLASFPELLPNPIVEINLSGTITYINPAALIKFPDIQEATKQHPLIGDLIAKLQKSKGKVFVRELQIGSEVFEQYVHYIAENELIRSYVFDITERKGAEEVLKTQALVLESMAEGVNVSDENGIIFFTNPAFEAMFGYERGELIGKPVSILSAHPPEDNTQIYGDFVEQLQAQSSGFGEFFNRRKDGSLFTTYARISTLEIGDKKYWVCVQEDITERKAAEAMIQYQAFHDLLTGLPNRTLFNKKLLQALADARYRQYSLAVMFIDMDRFKTINDTLGHAVGDRLLQLFAERMANCLRDNDTVARWGGDEFTLLLPHINDPKDAAKIAQRILDALKPAFSLEGHQLHMSSSIGIALYPQDGEDPETLLRNADISLYRAKEQGRNNYRFYVPAMNSQACELLTLENRLHHALRQGEFVIYYQPQVNIKTGEIIAMEALLRWNHPTLGLVSPKKFIPLAEENGLIIPIGEWVLRTACAQNKAWQKAGFSPLRVAVNLSARQFQQPNLVAMVRQVLAETGLSPHFLELEITESTIMQNVDKGREWVRDLYAMGVHISMDDFGTGYSSLGYLKKFPFHTLKIDQSFVRDLRDEPQDTAIISAVIALGRGLNLRVVAEGVETHQQMELLQSLQCEEMQGYWFSMPLEVDDATNFLNNYRMKSKLPGHGDNKKKSENAACQYLNCCA</sequence>
<dbReference type="SMART" id="SM00091">
    <property type="entry name" value="PAS"/>
    <property type="match status" value="2"/>
</dbReference>
<feature type="domain" description="GGDEF" evidence="4">
    <location>
        <begin position="415"/>
        <end position="548"/>
    </location>
</feature>
<dbReference type="Pfam" id="PF00498">
    <property type="entry name" value="FHA"/>
    <property type="match status" value="1"/>
</dbReference>
<reference evidence="5 6" key="1">
    <citation type="submission" date="2022-04" db="EMBL/GenBank/DDBJ databases">
        <title>Positive selection, recombination, and allopatry shape intraspecific diversity of widespread and dominant cyanobacteria.</title>
        <authorList>
            <person name="Wei J."/>
            <person name="Shu W."/>
            <person name="Hu C."/>
        </authorList>
    </citation>
    <scope>NUCLEOTIDE SEQUENCE [LARGE SCALE GENOMIC DNA]</scope>
    <source>
        <strain evidence="5 6">GB2-A5</strain>
    </source>
</reference>
<proteinExistence type="predicted"/>
<dbReference type="InterPro" id="IPR035919">
    <property type="entry name" value="EAL_sf"/>
</dbReference>
<dbReference type="InterPro" id="IPR000253">
    <property type="entry name" value="FHA_dom"/>
</dbReference>
<dbReference type="Pfam" id="PF00990">
    <property type="entry name" value="GGDEF"/>
    <property type="match status" value="1"/>
</dbReference>
<dbReference type="SMART" id="SM00086">
    <property type="entry name" value="PAC"/>
    <property type="match status" value="1"/>
</dbReference>
<dbReference type="SMART" id="SM00267">
    <property type="entry name" value="GGDEF"/>
    <property type="match status" value="1"/>
</dbReference>
<dbReference type="InterPro" id="IPR029787">
    <property type="entry name" value="Nucleotide_cyclase"/>
</dbReference>
<dbReference type="PROSITE" id="PS50887">
    <property type="entry name" value="GGDEF"/>
    <property type="match status" value="1"/>
</dbReference>
<dbReference type="InterPro" id="IPR043128">
    <property type="entry name" value="Rev_trsase/Diguanyl_cyclase"/>
</dbReference>
<dbReference type="InterPro" id="IPR000014">
    <property type="entry name" value="PAS"/>
</dbReference>
<dbReference type="NCBIfam" id="TIGR00254">
    <property type="entry name" value="GGDEF"/>
    <property type="match status" value="1"/>
</dbReference>
<name>A0ABV0JJP8_9CYAN</name>
<dbReference type="SMART" id="SM00240">
    <property type="entry name" value="FHA"/>
    <property type="match status" value="1"/>
</dbReference>
<dbReference type="EMBL" id="JAMPKK010000002">
    <property type="protein sequence ID" value="MEP0863229.1"/>
    <property type="molecule type" value="Genomic_DNA"/>
</dbReference>
<dbReference type="InterPro" id="IPR052155">
    <property type="entry name" value="Biofilm_reg_signaling"/>
</dbReference>
<protein>
    <submittedName>
        <fullName evidence="5">EAL domain-containing protein</fullName>
    </submittedName>
</protein>
<comment type="caution">
    <text evidence="5">The sequence shown here is derived from an EMBL/GenBank/DDBJ whole genome shotgun (WGS) entry which is preliminary data.</text>
</comment>
<evidence type="ECO:0000313" key="6">
    <source>
        <dbReference type="Proteomes" id="UP001442494"/>
    </source>
</evidence>
<dbReference type="Gene3D" id="3.30.70.270">
    <property type="match status" value="1"/>
</dbReference>
<dbReference type="SUPFAM" id="SSF55785">
    <property type="entry name" value="PYP-like sensor domain (PAS domain)"/>
    <property type="match status" value="1"/>
</dbReference>
<accession>A0ABV0JJP8</accession>
<dbReference type="PROSITE" id="PS50112">
    <property type="entry name" value="PAS"/>
    <property type="match status" value="1"/>
</dbReference>
<dbReference type="Gene3D" id="2.60.200.20">
    <property type="match status" value="1"/>
</dbReference>
<dbReference type="InterPro" id="IPR001633">
    <property type="entry name" value="EAL_dom"/>
</dbReference>
<dbReference type="Gene3D" id="3.20.20.450">
    <property type="entry name" value="EAL domain"/>
    <property type="match status" value="1"/>
</dbReference>
<dbReference type="Proteomes" id="UP001442494">
    <property type="component" value="Unassembled WGS sequence"/>
</dbReference>
<dbReference type="NCBIfam" id="TIGR00229">
    <property type="entry name" value="sensory_box"/>
    <property type="match status" value="1"/>
</dbReference>
<dbReference type="InterPro" id="IPR000160">
    <property type="entry name" value="GGDEF_dom"/>
</dbReference>
<feature type="domain" description="EAL" evidence="3">
    <location>
        <begin position="557"/>
        <end position="811"/>
    </location>
</feature>
<evidence type="ECO:0000313" key="5">
    <source>
        <dbReference type="EMBL" id="MEP0863229.1"/>
    </source>
</evidence>
<dbReference type="PANTHER" id="PTHR44757">
    <property type="entry name" value="DIGUANYLATE CYCLASE DGCP"/>
    <property type="match status" value="1"/>
</dbReference>
<organism evidence="5 6">
    <name type="scientific">Funiculus sociatus GB2-A5</name>
    <dbReference type="NCBI Taxonomy" id="2933946"/>
    <lineage>
        <taxon>Bacteria</taxon>
        <taxon>Bacillati</taxon>
        <taxon>Cyanobacteriota</taxon>
        <taxon>Cyanophyceae</taxon>
        <taxon>Coleofasciculales</taxon>
        <taxon>Coleofasciculaceae</taxon>
        <taxon>Funiculus</taxon>
    </lineage>
</organism>
<evidence type="ECO:0000259" key="2">
    <source>
        <dbReference type="PROSITE" id="PS50112"/>
    </source>
</evidence>
<dbReference type="SUPFAM" id="SSF55073">
    <property type="entry name" value="Nucleotide cyclase"/>
    <property type="match status" value="1"/>
</dbReference>
<evidence type="ECO:0000259" key="1">
    <source>
        <dbReference type="PROSITE" id="PS50006"/>
    </source>
</evidence>
<gene>
    <name evidence="5" type="ORF">NDI37_01955</name>
</gene>
<feature type="domain" description="PAS" evidence="2">
    <location>
        <begin position="265"/>
        <end position="330"/>
    </location>
</feature>
<dbReference type="Pfam" id="PF00563">
    <property type="entry name" value="EAL"/>
    <property type="match status" value="1"/>
</dbReference>
<dbReference type="CDD" id="cd00130">
    <property type="entry name" value="PAS"/>
    <property type="match status" value="1"/>
</dbReference>
<dbReference type="SUPFAM" id="SSF141868">
    <property type="entry name" value="EAL domain-like"/>
    <property type="match status" value="1"/>
</dbReference>
<dbReference type="InterPro" id="IPR008984">
    <property type="entry name" value="SMAD_FHA_dom_sf"/>
</dbReference>
<dbReference type="CDD" id="cd01949">
    <property type="entry name" value="GGDEF"/>
    <property type="match status" value="1"/>
</dbReference>
<dbReference type="PROSITE" id="PS50883">
    <property type="entry name" value="EAL"/>
    <property type="match status" value="1"/>
</dbReference>
<feature type="domain" description="FHA" evidence="1">
    <location>
        <begin position="26"/>
        <end position="86"/>
    </location>
</feature>
<dbReference type="RefSeq" id="WP_190427949.1">
    <property type="nucleotide sequence ID" value="NZ_JAMPKK010000002.1"/>
</dbReference>
<dbReference type="SMART" id="SM00052">
    <property type="entry name" value="EAL"/>
    <property type="match status" value="1"/>
</dbReference>
<dbReference type="Pfam" id="PF13426">
    <property type="entry name" value="PAS_9"/>
    <property type="match status" value="1"/>
</dbReference>
<evidence type="ECO:0000259" key="3">
    <source>
        <dbReference type="PROSITE" id="PS50883"/>
    </source>
</evidence>
<dbReference type="InterPro" id="IPR035965">
    <property type="entry name" value="PAS-like_dom_sf"/>
</dbReference>
<keyword evidence="6" id="KW-1185">Reference proteome</keyword>
<dbReference type="PROSITE" id="PS50006">
    <property type="entry name" value="FHA_DOMAIN"/>
    <property type="match status" value="1"/>
</dbReference>
<dbReference type="SUPFAM" id="SSF49879">
    <property type="entry name" value="SMAD/FHA domain"/>
    <property type="match status" value="1"/>
</dbReference>
<dbReference type="PANTHER" id="PTHR44757:SF2">
    <property type="entry name" value="BIOFILM ARCHITECTURE MAINTENANCE PROTEIN MBAA"/>
    <property type="match status" value="1"/>
</dbReference>